<dbReference type="RefSeq" id="WP_281913208.1">
    <property type="nucleotide sequence ID" value="NZ_AP026966.1"/>
</dbReference>
<accession>A0ABN6TBD7</accession>
<name>A0ABN6TBD7_9BURK</name>
<proteinExistence type="predicted"/>
<evidence type="ECO:0000313" key="2">
    <source>
        <dbReference type="EMBL" id="BDT57873.1"/>
    </source>
</evidence>
<organism evidence="2 3">
    <name type="scientific">Massilia varians</name>
    <dbReference type="NCBI Taxonomy" id="457921"/>
    <lineage>
        <taxon>Bacteria</taxon>
        <taxon>Pseudomonadati</taxon>
        <taxon>Pseudomonadota</taxon>
        <taxon>Betaproteobacteria</taxon>
        <taxon>Burkholderiales</taxon>
        <taxon>Oxalobacteraceae</taxon>
        <taxon>Telluria group</taxon>
        <taxon>Massilia</taxon>
    </lineage>
</organism>
<dbReference type="EMBL" id="AP026966">
    <property type="protein sequence ID" value="BDT57873.1"/>
    <property type="molecule type" value="Genomic_DNA"/>
</dbReference>
<evidence type="ECO:0000313" key="3">
    <source>
        <dbReference type="Proteomes" id="UP001163336"/>
    </source>
</evidence>
<dbReference type="Proteomes" id="UP001163336">
    <property type="component" value="Chromosome"/>
</dbReference>
<feature type="compositionally biased region" description="Polar residues" evidence="1">
    <location>
        <begin position="126"/>
        <end position="136"/>
    </location>
</feature>
<reference evidence="2" key="1">
    <citation type="submission" date="2022-11" db="EMBL/GenBank/DDBJ databases">
        <title>Isolation and characterization of PLA-degrading bacterium Massilia sp. from Antarctic soil.</title>
        <authorList>
            <person name="Sato K."/>
            <person name="Gomez-Fuentes C."/>
            <person name="Ahmad S.A."/>
            <person name="Zulkharnain A."/>
        </authorList>
    </citation>
    <scope>NUCLEOTIDE SEQUENCE</scope>
    <source>
        <strain evidence="2">N-3</strain>
    </source>
</reference>
<protein>
    <submittedName>
        <fullName evidence="2">Uncharacterized protein</fullName>
    </submittedName>
</protein>
<gene>
    <name evidence="2" type="ORF">MasN3_13670</name>
</gene>
<feature type="region of interest" description="Disordered" evidence="1">
    <location>
        <begin position="1"/>
        <end position="62"/>
    </location>
</feature>
<feature type="region of interest" description="Disordered" evidence="1">
    <location>
        <begin position="91"/>
        <end position="144"/>
    </location>
</feature>
<keyword evidence="3" id="KW-1185">Reference proteome</keyword>
<sequence length="144" mass="15520">MEPGALLPDELDTSRDQPPVRFIPTPSAPYQQHRLARLLEQPAEPSDAPKMESGPDDEQLEAPSLPHAFGARVLMWKQDPSVGEIGTRRAYLPGPVLAGPRDARIAPGSPGIDPVEPNALGDFVTQPDTPSSTRCTPSPWCARP</sequence>
<evidence type="ECO:0000256" key="1">
    <source>
        <dbReference type="SAM" id="MobiDB-lite"/>
    </source>
</evidence>